<gene>
    <name evidence="3" type="ORF">dnl_41880</name>
</gene>
<dbReference type="PANTHER" id="PTHR33376">
    <property type="match status" value="1"/>
</dbReference>
<proteinExistence type="predicted"/>
<dbReference type="NCBIfam" id="NF037995">
    <property type="entry name" value="TRAP_S1"/>
    <property type="match status" value="1"/>
</dbReference>
<sequence length="352" mass="40271">MKYKSRVFIFLMLIMAVMAFTGSSLSAQTILKMNHQFPAAASGSKLDQWFADEIKRATNNEIEIRIFWSNALGSPKKNLVLLSSGIIDMAAMSPGYFPLELPFFSASNSIPMGMDNICQASVIMQSFMKHIPQFADEAEANNIRPLFFHLINPYLLVTKKPVTKFSDLKGLRIRVWGEYMPEMVKAANGKPMNIFLPDLYETMKRGVLDACPFSLDLVKTYKIYETAKHITEVVLWEGTGWGIWISEKSWAKLSPEHQKIFADTADKVWAKDMAITAEAEVEARKFLKYQGVEFHEFPPEELAKWQAANPDFFENWIKKMESMEKGEPARQTVELWKDLRQIVKCPNITDNN</sequence>
<accession>A0A975GHV0</accession>
<name>A0A975GHV0_9BACT</name>
<protein>
    <submittedName>
        <fullName evidence="3">TRAP transport system, periplasmic binding protein (DctP-like)</fullName>
    </submittedName>
</protein>
<dbReference type="Proteomes" id="UP000663720">
    <property type="component" value="Chromosome"/>
</dbReference>
<evidence type="ECO:0000256" key="1">
    <source>
        <dbReference type="ARBA" id="ARBA00022729"/>
    </source>
</evidence>
<dbReference type="InterPro" id="IPR038404">
    <property type="entry name" value="TRAP_DctP_sf"/>
</dbReference>
<organism evidence="3 4">
    <name type="scientific">Desulfonema limicola</name>
    <dbReference type="NCBI Taxonomy" id="45656"/>
    <lineage>
        <taxon>Bacteria</taxon>
        <taxon>Pseudomonadati</taxon>
        <taxon>Thermodesulfobacteriota</taxon>
        <taxon>Desulfobacteria</taxon>
        <taxon>Desulfobacterales</taxon>
        <taxon>Desulfococcaceae</taxon>
        <taxon>Desulfonema</taxon>
    </lineage>
</organism>
<evidence type="ECO:0000313" key="3">
    <source>
        <dbReference type="EMBL" id="QTA81837.1"/>
    </source>
</evidence>
<dbReference type="CDD" id="cd13666">
    <property type="entry name" value="PBP2_TRAP_DctP_like_1"/>
    <property type="match status" value="1"/>
</dbReference>
<evidence type="ECO:0000313" key="4">
    <source>
        <dbReference type="Proteomes" id="UP000663720"/>
    </source>
</evidence>
<dbReference type="KEGG" id="dli:dnl_41880"/>
<dbReference type="AlphaFoldDB" id="A0A975GHV0"/>
<dbReference type="Gene3D" id="3.40.190.170">
    <property type="entry name" value="Bacterial extracellular solute-binding protein, family 7"/>
    <property type="match status" value="1"/>
</dbReference>
<dbReference type="RefSeq" id="WP_207687822.1">
    <property type="nucleotide sequence ID" value="NZ_CP061799.1"/>
</dbReference>
<dbReference type="EMBL" id="CP061799">
    <property type="protein sequence ID" value="QTA81837.1"/>
    <property type="molecule type" value="Genomic_DNA"/>
</dbReference>
<reference evidence="3" key="1">
    <citation type="journal article" date="2021" name="Microb. Physiol.">
        <title>Proteogenomic Insights into the Physiology of Marine, Sulfate-Reducing, Filamentous Desulfonema limicola and Desulfonema magnum.</title>
        <authorList>
            <person name="Schnaars V."/>
            <person name="Wohlbrand L."/>
            <person name="Scheve S."/>
            <person name="Hinrichs C."/>
            <person name="Reinhardt R."/>
            <person name="Rabus R."/>
        </authorList>
    </citation>
    <scope>NUCLEOTIDE SEQUENCE</scope>
    <source>
        <strain evidence="3">5ac10</strain>
    </source>
</reference>
<evidence type="ECO:0000256" key="2">
    <source>
        <dbReference type="SAM" id="SignalP"/>
    </source>
</evidence>
<dbReference type="PANTHER" id="PTHR33376:SF15">
    <property type="entry name" value="BLL6794 PROTEIN"/>
    <property type="match status" value="1"/>
</dbReference>
<feature type="signal peptide" evidence="2">
    <location>
        <begin position="1"/>
        <end position="19"/>
    </location>
</feature>
<feature type="chain" id="PRO_5037561592" evidence="2">
    <location>
        <begin position="20"/>
        <end position="352"/>
    </location>
</feature>
<keyword evidence="1 2" id="KW-0732">Signal</keyword>
<dbReference type="GO" id="GO:0055085">
    <property type="term" value="P:transmembrane transport"/>
    <property type="evidence" value="ECO:0007669"/>
    <property type="project" value="InterPro"/>
</dbReference>
<dbReference type="InterPro" id="IPR018389">
    <property type="entry name" value="DctP_fam"/>
</dbReference>
<keyword evidence="4" id="KW-1185">Reference proteome</keyword>
<dbReference type="Pfam" id="PF03480">
    <property type="entry name" value="DctP"/>
    <property type="match status" value="1"/>
</dbReference>